<dbReference type="PROSITE" id="PS50110">
    <property type="entry name" value="RESPONSE_REGULATORY"/>
    <property type="match status" value="1"/>
</dbReference>
<evidence type="ECO:0000259" key="1">
    <source>
        <dbReference type="PROSITE" id="PS50110"/>
    </source>
</evidence>
<feature type="domain" description="Response regulatory" evidence="1">
    <location>
        <begin position="10"/>
        <end position="81"/>
    </location>
</feature>
<comment type="caution">
    <text evidence="2">The sequence shown here is derived from an EMBL/GenBank/DDBJ whole genome shotgun (WGS) entry which is preliminary data.</text>
</comment>
<evidence type="ECO:0000313" key="2">
    <source>
        <dbReference type="EMBL" id="GAI83936.1"/>
    </source>
</evidence>
<dbReference type="EMBL" id="BARW01012417">
    <property type="protein sequence ID" value="GAI83936.1"/>
    <property type="molecule type" value="Genomic_DNA"/>
</dbReference>
<proteinExistence type="predicted"/>
<dbReference type="SUPFAM" id="SSF52172">
    <property type="entry name" value="CheY-like"/>
    <property type="match status" value="1"/>
</dbReference>
<sequence>MDSTINTVGDVVVVDYQLRDYEELIVRASQWKLRMRLLTCGDEAIRFSKALFDGLWLINVQLPDMTGVDLLRFIRERDPNA</sequence>
<reference evidence="2" key="1">
    <citation type="journal article" date="2014" name="Front. Microbiol.">
        <title>High frequency of phylogenetically diverse reductive dehalogenase-homologous genes in deep subseafloor sedimentary metagenomes.</title>
        <authorList>
            <person name="Kawai M."/>
            <person name="Futagami T."/>
            <person name="Toyoda A."/>
            <person name="Takaki Y."/>
            <person name="Nishi S."/>
            <person name="Hori S."/>
            <person name="Arai W."/>
            <person name="Tsubouchi T."/>
            <person name="Morono Y."/>
            <person name="Uchiyama I."/>
            <person name="Ito T."/>
            <person name="Fujiyama A."/>
            <person name="Inagaki F."/>
            <person name="Takami H."/>
        </authorList>
    </citation>
    <scope>NUCLEOTIDE SEQUENCE</scope>
    <source>
        <strain evidence="2">Expedition CK06-06</strain>
    </source>
</reference>
<gene>
    <name evidence="2" type="ORF">S12H4_23393</name>
</gene>
<accession>X1SXS2</accession>
<feature type="non-terminal residue" evidence="2">
    <location>
        <position position="81"/>
    </location>
</feature>
<organism evidence="2">
    <name type="scientific">marine sediment metagenome</name>
    <dbReference type="NCBI Taxonomy" id="412755"/>
    <lineage>
        <taxon>unclassified sequences</taxon>
        <taxon>metagenomes</taxon>
        <taxon>ecological metagenomes</taxon>
    </lineage>
</organism>
<name>X1SXS2_9ZZZZ</name>
<dbReference type="AlphaFoldDB" id="X1SXS2"/>
<dbReference type="GO" id="GO:0000160">
    <property type="term" value="P:phosphorelay signal transduction system"/>
    <property type="evidence" value="ECO:0007669"/>
    <property type="project" value="InterPro"/>
</dbReference>
<dbReference type="InterPro" id="IPR011006">
    <property type="entry name" value="CheY-like_superfamily"/>
</dbReference>
<dbReference type="Gene3D" id="3.40.50.2300">
    <property type="match status" value="1"/>
</dbReference>
<dbReference type="InterPro" id="IPR001789">
    <property type="entry name" value="Sig_transdc_resp-reg_receiver"/>
</dbReference>
<protein>
    <recommendedName>
        <fullName evidence="1">Response regulatory domain-containing protein</fullName>
    </recommendedName>
</protein>